<dbReference type="Pfam" id="PF07291">
    <property type="entry name" value="MauE"/>
    <property type="match status" value="1"/>
</dbReference>
<dbReference type="RefSeq" id="WP_069380864.1">
    <property type="nucleotide sequence ID" value="NZ_CP017141.1"/>
</dbReference>
<protein>
    <recommendedName>
        <fullName evidence="6">Methylamine utilisation protein MauE domain-containing protein</fullName>
    </recommendedName>
</protein>
<keyword evidence="3 5" id="KW-1133">Transmembrane helix</keyword>
<dbReference type="InterPro" id="IPR009908">
    <property type="entry name" value="Methylamine_util_MauE"/>
</dbReference>
<organism evidence="7 8">
    <name type="scientific">Pedobacter steynii</name>
    <dbReference type="NCBI Taxonomy" id="430522"/>
    <lineage>
        <taxon>Bacteria</taxon>
        <taxon>Pseudomonadati</taxon>
        <taxon>Bacteroidota</taxon>
        <taxon>Sphingobacteriia</taxon>
        <taxon>Sphingobacteriales</taxon>
        <taxon>Sphingobacteriaceae</taxon>
        <taxon>Pedobacter</taxon>
    </lineage>
</organism>
<evidence type="ECO:0000256" key="1">
    <source>
        <dbReference type="ARBA" id="ARBA00004141"/>
    </source>
</evidence>
<feature type="transmembrane region" description="Helical" evidence="5">
    <location>
        <begin position="52"/>
        <end position="70"/>
    </location>
</feature>
<reference evidence="7 8" key="1">
    <citation type="submission" date="2016-08" db="EMBL/GenBank/DDBJ databases">
        <authorList>
            <person name="Seilhamer J.J."/>
        </authorList>
    </citation>
    <scope>NUCLEOTIDE SEQUENCE [LARGE SCALE GENOMIC DNA]</scope>
    <source>
        <strain evidence="7 8">DX4</strain>
    </source>
</reference>
<evidence type="ECO:0000256" key="2">
    <source>
        <dbReference type="ARBA" id="ARBA00022692"/>
    </source>
</evidence>
<evidence type="ECO:0000313" key="7">
    <source>
        <dbReference type="EMBL" id="AOM79201.1"/>
    </source>
</evidence>
<evidence type="ECO:0000259" key="6">
    <source>
        <dbReference type="Pfam" id="PF07291"/>
    </source>
</evidence>
<proteinExistence type="predicted"/>
<dbReference type="UniPathway" id="UPA00895"/>
<sequence length="151" mass="16957">MKKYIDSNTLLAGLTSILILLWIYTAFSKIIDYDEFKGQLTNQVFSKGFTKVLAFVLPAIEILTGVLLLFRKSCLAGFVLSALLMGIFTAYIALVLSGYYNYTPCSCGGVLKSLSWKSQLYFNCVFLFIALLGSYLQIKSLRKRKEDTSIQ</sequence>
<dbReference type="Proteomes" id="UP000094313">
    <property type="component" value="Chromosome"/>
</dbReference>
<keyword evidence="4 5" id="KW-0472">Membrane</keyword>
<feature type="transmembrane region" description="Helical" evidence="5">
    <location>
        <begin position="120"/>
        <end position="138"/>
    </location>
</feature>
<evidence type="ECO:0000256" key="4">
    <source>
        <dbReference type="ARBA" id="ARBA00023136"/>
    </source>
</evidence>
<dbReference type="OrthoDB" id="673785at2"/>
<comment type="subcellular location">
    <subcellularLocation>
        <location evidence="1">Membrane</location>
        <topology evidence="1">Multi-pass membrane protein</topology>
    </subcellularLocation>
</comment>
<dbReference type="AlphaFoldDB" id="A0A1D7QKJ9"/>
<dbReference type="KEGG" id="psty:BFS30_19735"/>
<accession>A0A1D7QKJ9</accession>
<gene>
    <name evidence="7" type="ORF">BFS30_19735</name>
</gene>
<dbReference type="EMBL" id="CP017141">
    <property type="protein sequence ID" value="AOM79201.1"/>
    <property type="molecule type" value="Genomic_DNA"/>
</dbReference>
<keyword evidence="2 5" id="KW-0812">Transmembrane</keyword>
<dbReference type="GO" id="GO:0030416">
    <property type="term" value="P:methylamine metabolic process"/>
    <property type="evidence" value="ECO:0007669"/>
    <property type="project" value="InterPro"/>
</dbReference>
<feature type="domain" description="Methylamine utilisation protein MauE" evidence="6">
    <location>
        <begin position="9"/>
        <end position="135"/>
    </location>
</feature>
<name>A0A1D7QKJ9_9SPHI</name>
<evidence type="ECO:0000313" key="8">
    <source>
        <dbReference type="Proteomes" id="UP000094313"/>
    </source>
</evidence>
<dbReference type="GO" id="GO:0016020">
    <property type="term" value="C:membrane"/>
    <property type="evidence" value="ECO:0007669"/>
    <property type="project" value="UniProtKB-SubCell"/>
</dbReference>
<evidence type="ECO:0000256" key="5">
    <source>
        <dbReference type="SAM" id="Phobius"/>
    </source>
</evidence>
<feature type="transmembrane region" description="Helical" evidence="5">
    <location>
        <begin position="77"/>
        <end position="100"/>
    </location>
</feature>
<keyword evidence="8" id="KW-1185">Reference proteome</keyword>
<evidence type="ECO:0000256" key="3">
    <source>
        <dbReference type="ARBA" id="ARBA00022989"/>
    </source>
</evidence>